<protein>
    <submittedName>
        <fullName evidence="1">Uncharacterized protein</fullName>
    </submittedName>
</protein>
<evidence type="ECO:0000313" key="2">
    <source>
        <dbReference type="Proteomes" id="UP001054945"/>
    </source>
</evidence>
<dbReference type="AlphaFoldDB" id="A0AAV4XDX0"/>
<gene>
    <name evidence="1" type="ORF">CEXT_675861</name>
</gene>
<name>A0AAV4XDX0_CAEEX</name>
<organism evidence="1 2">
    <name type="scientific">Caerostris extrusa</name>
    <name type="common">Bark spider</name>
    <name type="synonym">Caerostris bankana</name>
    <dbReference type="NCBI Taxonomy" id="172846"/>
    <lineage>
        <taxon>Eukaryota</taxon>
        <taxon>Metazoa</taxon>
        <taxon>Ecdysozoa</taxon>
        <taxon>Arthropoda</taxon>
        <taxon>Chelicerata</taxon>
        <taxon>Arachnida</taxon>
        <taxon>Araneae</taxon>
        <taxon>Araneomorphae</taxon>
        <taxon>Entelegynae</taxon>
        <taxon>Araneoidea</taxon>
        <taxon>Araneidae</taxon>
        <taxon>Caerostris</taxon>
    </lineage>
</organism>
<proteinExistence type="predicted"/>
<dbReference type="Proteomes" id="UP001054945">
    <property type="component" value="Unassembled WGS sequence"/>
</dbReference>
<accession>A0AAV4XDX0</accession>
<reference evidence="1 2" key="1">
    <citation type="submission" date="2021-06" db="EMBL/GenBank/DDBJ databases">
        <title>Caerostris extrusa draft genome.</title>
        <authorList>
            <person name="Kono N."/>
            <person name="Arakawa K."/>
        </authorList>
    </citation>
    <scope>NUCLEOTIDE SEQUENCE [LARGE SCALE GENOMIC DNA]</scope>
</reference>
<comment type="caution">
    <text evidence="1">The sequence shown here is derived from an EMBL/GenBank/DDBJ whole genome shotgun (WGS) entry which is preliminary data.</text>
</comment>
<dbReference type="EMBL" id="BPLR01017506">
    <property type="protein sequence ID" value="GIY92161.1"/>
    <property type="molecule type" value="Genomic_DNA"/>
</dbReference>
<sequence>MTAVLFVLSAQSPLELSNLGKYVSAIRGGTRPESCLHQGRGRMNRIYEWLRNGLKEHRISFGATYRSSMVTSMGYHLVEIGYRCNLILCCLLCLGFIG</sequence>
<evidence type="ECO:0000313" key="1">
    <source>
        <dbReference type="EMBL" id="GIY92161.1"/>
    </source>
</evidence>
<keyword evidence="2" id="KW-1185">Reference proteome</keyword>